<comment type="caution">
    <text evidence="9">The sequence shown here is derived from an EMBL/GenBank/DDBJ whole genome shotgun (WGS) entry which is preliminary data.</text>
</comment>
<keyword evidence="3" id="KW-1003">Cell membrane</keyword>
<sequence>MTATTPATAPATTAQPRRFRLRLTRNRKARAGLLILAVYAFVAIFGPTLVTHLLGQSPTAFTGQVLAPPSAEHWLGTNQDGVDVFAQLIWGTRSSLLVGLIAASTSTVLAVLVGLVGGYYGGVLDQVLGAVTNVFLVLPGLPLVIVLAGYLQGRGGSIAVAIVIGVTGWAWGARSKRIQTVSLRNRDFVTNAKLMGERDARVMGAEILPNLLPVISSTLMLAVVTSILAVSGLEFLGIGDVNTVSWGSMLRQAQERQALFSGAWWWFVPPGAAITLLGAAAGLVNFGVDEITNPRLRVPRAPRVKGGRA</sequence>
<evidence type="ECO:0000256" key="1">
    <source>
        <dbReference type="ARBA" id="ARBA00004651"/>
    </source>
</evidence>
<feature type="transmembrane region" description="Helical" evidence="7">
    <location>
        <begin position="127"/>
        <end position="150"/>
    </location>
</feature>
<evidence type="ECO:0000256" key="6">
    <source>
        <dbReference type="ARBA" id="ARBA00023136"/>
    </source>
</evidence>
<dbReference type="Pfam" id="PF00528">
    <property type="entry name" value="BPD_transp_1"/>
    <property type="match status" value="1"/>
</dbReference>
<keyword evidence="4 7" id="KW-0812">Transmembrane</keyword>
<dbReference type="Gene3D" id="1.10.3720.10">
    <property type="entry name" value="MetI-like"/>
    <property type="match status" value="1"/>
</dbReference>
<dbReference type="PANTHER" id="PTHR43386">
    <property type="entry name" value="OLIGOPEPTIDE TRANSPORT SYSTEM PERMEASE PROTEIN APPC"/>
    <property type="match status" value="1"/>
</dbReference>
<dbReference type="InterPro" id="IPR035906">
    <property type="entry name" value="MetI-like_sf"/>
</dbReference>
<dbReference type="RefSeq" id="WP_114128248.1">
    <property type="nucleotide sequence ID" value="NZ_QOUI01000017.1"/>
</dbReference>
<dbReference type="AlphaFoldDB" id="A0A367YSF2"/>
<dbReference type="InterPro" id="IPR000515">
    <property type="entry name" value="MetI-like"/>
</dbReference>
<reference evidence="9 10" key="1">
    <citation type="submission" date="2018-07" db="EMBL/GenBank/DDBJ databases">
        <title>Desertimonas flava gen. nov. sp. nov.</title>
        <authorList>
            <person name="Liu S."/>
        </authorList>
    </citation>
    <scope>NUCLEOTIDE SEQUENCE [LARGE SCALE GENOMIC DNA]</scope>
    <source>
        <strain evidence="9 10">16Sb5-5</strain>
    </source>
</reference>
<protein>
    <submittedName>
        <fullName evidence="9">ABC transporter permease</fullName>
    </submittedName>
</protein>
<feature type="transmembrane region" description="Helical" evidence="7">
    <location>
        <begin position="31"/>
        <end position="54"/>
    </location>
</feature>
<name>A0A367YSF2_9ACTN</name>
<dbReference type="GO" id="GO:0071916">
    <property type="term" value="F:dipeptide transmembrane transporter activity"/>
    <property type="evidence" value="ECO:0007669"/>
    <property type="project" value="TreeGrafter"/>
</dbReference>
<proteinExistence type="inferred from homology"/>
<dbReference type="InterPro" id="IPR025966">
    <property type="entry name" value="OppC_N"/>
</dbReference>
<feature type="transmembrane region" description="Helical" evidence="7">
    <location>
        <begin position="211"/>
        <end position="233"/>
    </location>
</feature>
<dbReference type="PANTHER" id="PTHR43386:SF1">
    <property type="entry name" value="D,D-DIPEPTIDE TRANSPORT SYSTEM PERMEASE PROTEIN DDPC-RELATED"/>
    <property type="match status" value="1"/>
</dbReference>
<organism evidence="9 10">
    <name type="scientific">Desertihabitans brevis</name>
    <dbReference type="NCBI Taxonomy" id="2268447"/>
    <lineage>
        <taxon>Bacteria</taxon>
        <taxon>Bacillati</taxon>
        <taxon>Actinomycetota</taxon>
        <taxon>Actinomycetes</taxon>
        <taxon>Propionibacteriales</taxon>
        <taxon>Propionibacteriaceae</taxon>
        <taxon>Desertihabitans</taxon>
    </lineage>
</organism>
<keyword evidence="2 7" id="KW-0813">Transport</keyword>
<dbReference type="EMBL" id="QOUI01000017">
    <property type="protein sequence ID" value="RCK67921.1"/>
    <property type="molecule type" value="Genomic_DNA"/>
</dbReference>
<evidence type="ECO:0000256" key="5">
    <source>
        <dbReference type="ARBA" id="ARBA00022989"/>
    </source>
</evidence>
<dbReference type="Pfam" id="PF12911">
    <property type="entry name" value="OppC_N"/>
    <property type="match status" value="1"/>
</dbReference>
<feature type="transmembrane region" description="Helical" evidence="7">
    <location>
        <begin position="264"/>
        <end position="288"/>
    </location>
</feature>
<dbReference type="InterPro" id="IPR050366">
    <property type="entry name" value="BP-dependent_transpt_permease"/>
</dbReference>
<dbReference type="Proteomes" id="UP000252770">
    <property type="component" value="Unassembled WGS sequence"/>
</dbReference>
<keyword evidence="10" id="KW-1185">Reference proteome</keyword>
<feature type="transmembrane region" description="Helical" evidence="7">
    <location>
        <begin position="96"/>
        <end position="120"/>
    </location>
</feature>
<accession>A0A367YSF2</accession>
<evidence type="ECO:0000259" key="8">
    <source>
        <dbReference type="PROSITE" id="PS50928"/>
    </source>
</evidence>
<evidence type="ECO:0000313" key="10">
    <source>
        <dbReference type="Proteomes" id="UP000252770"/>
    </source>
</evidence>
<evidence type="ECO:0000256" key="7">
    <source>
        <dbReference type="RuleBase" id="RU363032"/>
    </source>
</evidence>
<feature type="transmembrane region" description="Helical" evidence="7">
    <location>
        <begin position="156"/>
        <end position="173"/>
    </location>
</feature>
<evidence type="ECO:0000256" key="2">
    <source>
        <dbReference type="ARBA" id="ARBA00022448"/>
    </source>
</evidence>
<comment type="similarity">
    <text evidence="7">Belongs to the binding-protein-dependent transport system permease family.</text>
</comment>
<evidence type="ECO:0000256" key="4">
    <source>
        <dbReference type="ARBA" id="ARBA00022692"/>
    </source>
</evidence>
<comment type="subcellular location">
    <subcellularLocation>
        <location evidence="1 7">Cell membrane</location>
        <topology evidence="1 7">Multi-pass membrane protein</topology>
    </subcellularLocation>
</comment>
<feature type="domain" description="ABC transmembrane type-1" evidence="8">
    <location>
        <begin position="92"/>
        <end position="285"/>
    </location>
</feature>
<dbReference type="CDD" id="cd06261">
    <property type="entry name" value="TM_PBP2"/>
    <property type="match status" value="1"/>
</dbReference>
<dbReference type="SUPFAM" id="SSF161098">
    <property type="entry name" value="MetI-like"/>
    <property type="match status" value="1"/>
</dbReference>
<keyword evidence="6 7" id="KW-0472">Membrane</keyword>
<gene>
    <name evidence="9" type="ORF">DT076_18870</name>
</gene>
<dbReference type="PROSITE" id="PS50928">
    <property type="entry name" value="ABC_TM1"/>
    <property type="match status" value="1"/>
</dbReference>
<dbReference type="GO" id="GO:0005886">
    <property type="term" value="C:plasma membrane"/>
    <property type="evidence" value="ECO:0007669"/>
    <property type="project" value="UniProtKB-SubCell"/>
</dbReference>
<evidence type="ECO:0000256" key="3">
    <source>
        <dbReference type="ARBA" id="ARBA00022475"/>
    </source>
</evidence>
<keyword evidence="5 7" id="KW-1133">Transmembrane helix</keyword>
<evidence type="ECO:0000313" key="9">
    <source>
        <dbReference type="EMBL" id="RCK67921.1"/>
    </source>
</evidence>